<feature type="compositionally biased region" description="Basic and acidic residues" evidence="1">
    <location>
        <begin position="1"/>
        <end position="11"/>
    </location>
</feature>
<evidence type="ECO:0000313" key="2">
    <source>
        <dbReference type="EMBL" id="KAK7468253.1"/>
    </source>
</evidence>
<feature type="compositionally biased region" description="Polar residues" evidence="1">
    <location>
        <begin position="47"/>
        <end position="62"/>
    </location>
</feature>
<feature type="region of interest" description="Disordered" evidence="1">
    <location>
        <begin position="1"/>
        <end position="78"/>
    </location>
</feature>
<feature type="compositionally biased region" description="Basic and acidic residues" evidence="1">
    <location>
        <begin position="124"/>
        <end position="134"/>
    </location>
</feature>
<evidence type="ECO:0000313" key="3">
    <source>
        <dbReference type="Proteomes" id="UP001498398"/>
    </source>
</evidence>
<proteinExistence type="predicted"/>
<protein>
    <submittedName>
        <fullName evidence="2">Uncharacterized protein</fullName>
    </submittedName>
</protein>
<dbReference type="EMBL" id="JBANRG010000003">
    <property type="protein sequence ID" value="KAK7468253.1"/>
    <property type="molecule type" value="Genomic_DNA"/>
</dbReference>
<sequence>MHKQMGLEEQARMGTLGLMPVTSGVGGEGEALNDTDTTNKDAASLKSKITVTSGTTAGTSPRQPRKRIDSLNSLNPSTSRFSIVSVPLPFWRAPSPGPGPAKNGGSGSGLGWTSFFSLTGKGKSPADRHADDAKGANVNGNENEGVDDGVR</sequence>
<organism evidence="2 3">
    <name type="scientific">Marasmiellus scandens</name>
    <dbReference type="NCBI Taxonomy" id="2682957"/>
    <lineage>
        <taxon>Eukaryota</taxon>
        <taxon>Fungi</taxon>
        <taxon>Dikarya</taxon>
        <taxon>Basidiomycota</taxon>
        <taxon>Agaricomycotina</taxon>
        <taxon>Agaricomycetes</taxon>
        <taxon>Agaricomycetidae</taxon>
        <taxon>Agaricales</taxon>
        <taxon>Marasmiineae</taxon>
        <taxon>Omphalotaceae</taxon>
        <taxon>Marasmiellus</taxon>
    </lineage>
</organism>
<name>A0ABR1JWN5_9AGAR</name>
<gene>
    <name evidence="2" type="ORF">VKT23_002762</name>
</gene>
<accession>A0ABR1JWN5</accession>
<reference evidence="2 3" key="1">
    <citation type="submission" date="2024-01" db="EMBL/GenBank/DDBJ databases">
        <title>A draft genome for the cacao thread blight pathogen Marasmiellus scandens.</title>
        <authorList>
            <person name="Baruah I.K."/>
            <person name="Leung J."/>
            <person name="Bukari Y."/>
            <person name="Amoako-Attah I."/>
            <person name="Meinhardt L.W."/>
            <person name="Bailey B.A."/>
            <person name="Cohen S.P."/>
        </authorList>
    </citation>
    <scope>NUCLEOTIDE SEQUENCE [LARGE SCALE GENOMIC DNA]</scope>
    <source>
        <strain evidence="2 3">GH-19</strain>
    </source>
</reference>
<keyword evidence="3" id="KW-1185">Reference proteome</keyword>
<dbReference type="Proteomes" id="UP001498398">
    <property type="component" value="Unassembled WGS sequence"/>
</dbReference>
<feature type="region of interest" description="Disordered" evidence="1">
    <location>
        <begin position="92"/>
        <end position="151"/>
    </location>
</feature>
<comment type="caution">
    <text evidence="2">The sequence shown here is derived from an EMBL/GenBank/DDBJ whole genome shotgun (WGS) entry which is preliminary data.</text>
</comment>
<evidence type="ECO:0000256" key="1">
    <source>
        <dbReference type="SAM" id="MobiDB-lite"/>
    </source>
</evidence>